<dbReference type="InterPro" id="IPR028087">
    <property type="entry name" value="Tad_N"/>
</dbReference>
<reference evidence="3 4" key="1">
    <citation type="submission" date="2016-10" db="EMBL/GenBank/DDBJ databases">
        <authorList>
            <person name="de Groot N.N."/>
        </authorList>
    </citation>
    <scope>NUCLEOTIDE SEQUENCE [LARGE SCALE GENOMIC DNA]</scope>
    <source>
        <strain evidence="3 4">DSM 19073</strain>
    </source>
</reference>
<protein>
    <submittedName>
        <fullName evidence="3">Flp pilus assembly protein TadG</fullName>
    </submittedName>
</protein>
<accession>A0A1I3LP87</accession>
<evidence type="ECO:0000313" key="4">
    <source>
        <dbReference type="Proteomes" id="UP000199110"/>
    </source>
</evidence>
<keyword evidence="1" id="KW-0812">Transmembrane</keyword>
<dbReference type="STRING" id="390807.SAMN04488095_1592"/>
<gene>
    <name evidence="3" type="ORF">SAMN04488095_1592</name>
</gene>
<dbReference type="InterPro" id="IPR036465">
    <property type="entry name" value="vWFA_dom_sf"/>
</dbReference>
<dbReference type="Proteomes" id="UP000199110">
    <property type="component" value="Unassembled WGS sequence"/>
</dbReference>
<feature type="transmembrane region" description="Helical" evidence="1">
    <location>
        <begin position="16"/>
        <end position="35"/>
    </location>
</feature>
<dbReference type="InterPro" id="IPR002035">
    <property type="entry name" value="VWF_A"/>
</dbReference>
<keyword evidence="4" id="KW-1185">Reference proteome</keyword>
<evidence type="ECO:0000259" key="2">
    <source>
        <dbReference type="PROSITE" id="PS50234"/>
    </source>
</evidence>
<feature type="domain" description="VWFA" evidence="2">
    <location>
        <begin position="135"/>
        <end position="198"/>
    </location>
</feature>
<keyword evidence="1" id="KW-0472">Membrane</keyword>
<dbReference type="Gene3D" id="3.40.50.410">
    <property type="entry name" value="von Willebrand factor, type A domain"/>
    <property type="match status" value="1"/>
</dbReference>
<dbReference type="Pfam" id="PF00092">
    <property type="entry name" value="VWA"/>
    <property type="match status" value="1"/>
</dbReference>
<dbReference type="EMBL" id="FORA01000002">
    <property type="protein sequence ID" value="SFI86527.1"/>
    <property type="molecule type" value="Genomic_DNA"/>
</dbReference>
<organism evidence="3 4">
    <name type="scientific">Jannaschia pohangensis</name>
    <dbReference type="NCBI Taxonomy" id="390807"/>
    <lineage>
        <taxon>Bacteria</taxon>
        <taxon>Pseudomonadati</taxon>
        <taxon>Pseudomonadota</taxon>
        <taxon>Alphaproteobacteria</taxon>
        <taxon>Rhodobacterales</taxon>
        <taxon>Roseobacteraceae</taxon>
        <taxon>Jannaschia</taxon>
    </lineage>
</organism>
<dbReference type="Pfam" id="PF13400">
    <property type="entry name" value="Tad"/>
    <property type="match status" value="1"/>
</dbReference>
<sequence length="574" mass="62276">MASSVSSFHTKEDGSLTIFGLIMFFLMMVGAGVALDIMRAEVARTDLQNAVDRAVLSAASKKQTRDAETVVKDFVRAAGLDPDTVSVDSYDDGSLRRVSIASESRTNSLFLDLLGVDELVQPISSEAREVRTELELSLVLDISGSMGGAKINSLRSAASSFVDELLDGREDLTSISLVPYNDRVNAGSVVANVFNLTDEHTLSNCVVFSDAEFQRLDQPDGTELQRMGHFDFRTSYNDGNPAGLVTNPNCVTGEYGAIVPWSNDVTLLQNRIAGLGASHWTAMDLGVKWGTLLLDPSSRDELLTMNTSADVPDELRVDSEFLGRPADYRQAGTDKVLVVMTDGVNTTQWDLKPSRKSGPSAIYVERVCVGNCTDLPDVAAGEAPNGNTFGAKGLGCGTRTVATAEFYDQCRAQFDDDVDGNWEIRYSVYSPARPNSNKFWRDATNSWANSPQGGNNAVRLDWAEVFGSISMSTLANEIMAGSHYDTRVDYFYSWESTHGQSRADNNLSNICARARAQGVVIFTIAFQAPQAGQDAMRDCAGAGNQSKYFDVAGLDIETAFDDILASVTRLRLSQ</sequence>
<keyword evidence="1" id="KW-1133">Transmembrane helix</keyword>
<dbReference type="SUPFAM" id="SSF53300">
    <property type="entry name" value="vWA-like"/>
    <property type="match status" value="1"/>
</dbReference>
<evidence type="ECO:0000313" key="3">
    <source>
        <dbReference type="EMBL" id="SFI86527.1"/>
    </source>
</evidence>
<dbReference type="AlphaFoldDB" id="A0A1I3LP87"/>
<evidence type="ECO:0000256" key="1">
    <source>
        <dbReference type="SAM" id="Phobius"/>
    </source>
</evidence>
<proteinExistence type="predicted"/>
<dbReference type="PROSITE" id="PS50234">
    <property type="entry name" value="VWFA"/>
    <property type="match status" value="1"/>
</dbReference>
<name>A0A1I3LP87_9RHOB</name>